<organism evidence="2">
    <name type="scientific">marine sediment metagenome</name>
    <dbReference type="NCBI Taxonomy" id="412755"/>
    <lineage>
        <taxon>unclassified sequences</taxon>
        <taxon>metagenomes</taxon>
        <taxon>ecological metagenomes</taxon>
    </lineage>
</organism>
<gene>
    <name evidence="2" type="ORF">S06H3_48951</name>
</gene>
<protein>
    <recommendedName>
        <fullName evidence="1">GmrSD restriction endonucleases N-terminal domain-containing protein</fullName>
    </recommendedName>
</protein>
<reference evidence="2" key="1">
    <citation type="journal article" date="2014" name="Front. Microbiol.">
        <title>High frequency of phylogenetically diverse reductive dehalogenase-homologous genes in deep subseafloor sedimentary metagenomes.</title>
        <authorList>
            <person name="Kawai M."/>
            <person name="Futagami T."/>
            <person name="Toyoda A."/>
            <person name="Takaki Y."/>
            <person name="Nishi S."/>
            <person name="Hori S."/>
            <person name="Arai W."/>
            <person name="Tsubouchi T."/>
            <person name="Morono Y."/>
            <person name="Uchiyama I."/>
            <person name="Ito T."/>
            <person name="Fujiyama A."/>
            <person name="Inagaki F."/>
            <person name="Takami H."/>
        </authorList>
    </citation>
    <scope>NUCLEOTIDE SEQUENCE</scope>
    <source>
        <strain evidence="2">Expedition CK06-06</strain>
    </source>
</reference>
<evidence type="ECO:0000259" key="1">
    <source>
        <dbReference type="Pfam" id="PF03235"/>
    </source>
</evidence>
<evidence type="ECO:0000313" key="2">
    <source>
        <dbReference type="EMBL" id="GAI32775.1"/>
    </source>
</evidence>
<dbReference type="EMBL" id="BARV01030867">
    <property type="protein sequence ID" value="GAI32775.1"/>
    <property type="molecule type" value="Genomic_DNA"/>
</dbReference>
<comment type="caution">
    <text evidence="2">The sequence shown here is derived from an EMBL/GenBank/DDBJ whole genome shotgun (WGS) entry which is preliminary data.</text>
</comment>
<name>X1P161_9ZZZZ</name>
<dbReference type="InterPro" id="IPR004919">
    <property type="entry name" value="GmrSD_N"/>
</dbReference>
<feature type="non-terminal residue" evidence="2">
    <location>
        <position position="226"/>
    </location>
</feature>
<proteinExistence type="predicted"/>
<dbReference type="Pfam" id="PF03235">
    <property type="entry name" value="GmrSD_N"/>
    <property type="match status" value="1"/>
</dbReference>
<sequence length="226" mass="26266">MTKESRLYSIGELINQLTSDYVWKLSIAQRAFEWNKIRVTNLIDSILRGFPIGILLLVNSKKPYYRFDPKEELHKKINNIKEAEYTHIIDGQQRCVAILATFAGEGLFDKTNNNTEYLWINVSKDNHGYKEFDEKRGQKYFFHWSSNEKINGLIAEKSIVEKLPPGSPEKGWIHFNKLVELVKSKASKEKIYIDAECNDSQEVDEKTLNKLVDSIENAINKKRIPI</sequence>
<dbReference type="AlphaFoldDB" id="X1P161"/>
<feature type="domain" description="GmrSD restriction endonucleases N-terminal" evidence="1">
    <location>
        <begin position="11"/>
        <end position="215"/>
    </location>
</feature>
<accession>X1P161</accession>